<evidence type="ECO:0000256" key="3">
    <source>
        <dbReference type="ARBA" id="ARBA00022723"/>
    </source>
</evidence>
<dbReference type="GO" id="GO:0016705">
    <property type="term" value="F:oxidoreductase activity, acting on paired donors, with incorporation or reduction of molecular oxygen"/>
    <property type="evidence" value="ECO:0007669"/>
    <property type="project" value="InterPro"/>
</dbReference>
<dbReference type="PROSITE" id="PS00086">
    <property type="entry name" value="CYTOCHROME_P450"/>
    <property type="match status" value="1"/>
</dbReference>
<keyword evidence="8" id="KW-1185">Reference proteome</keyword>
<dbReference type="InterPro" id="IPR050529">
    <property type="entry name" value="CYP450_sterol_14alpha_dmase"/>
</dbReference>
<dbReference type="Gene3D" id="1.10.630.10">
    <property type="entry name" value="Cytochrome P450"/>
    <property type="match status" value="1"/>
</dbReference>
<dbReference type="InterPro" id="IPR017972">
    <property type="entry name" value="Cyt_P450_CS"/>
</dbReference>
<dbReference type="PRINTS" id="PR00465">
    <property type="entry name" value="EP450IV"/>
</dbReference>
<dbReference type="Pfam" id="PF00067">
    <property type="entry name" value="p450"/>
    <property type="match status" value="1"/>
</dbReference>
<dbReference type="GO" id="GO:0005506">
    <property type="term" value="F:iron ion binding"/>
    <property type="evidence" value="ECO:0007669"/>
    <property type="project" value="InterPro"/>
</dbReference>
<dbReference type="PANTHER" id="PTHR24304:SF2">
    <property type="entry name" value="24-HYDROXYCHOLESTEROL 7-ALPHA-HYDROXYLASE"/>
    <property type="match status" value="1"/>
</dbReference>
<keyword evidence="2 5" id="KW-0349">Heme</keyword>
<evidence type="ECO:0000256" key="2">
    <source>
        <dbReference type="ARBA" id="ARBA00022617"/>
    </source>
</evidence>
<dbReference type="GO" id="GO:0004497">
    <property type="term" value="F:monooxygenase activity"/>
    <property type="evidence" value="ECO:0007669"/>
    <property type="project" value="UniProtKB-KW"/>
</dbReference>
<dbReference type="SUPFAM" id="SSF48264">
    <property type="entry name" value="Cytochrome P450"/>
    <property type="match status" value="1"/>
</dbReference>
<keyword evidence="4 5" id="KW-0408">Iron</keyword>
<evidence type="ECO:0000256" key="1">
    <source>
        <dbReference type="ARBA" id="ARBA00010617"/>
    </source>
</evidence>
<dbReference type="InterPro" id="IPR002403">
    <property type="entry name" value="Cyt_P450_E_grp-IV"/>
</dbReference>
<keyword evidence="6" id="KW-0503">Monooxygenase</keyword>
<keyword evidence="3 5" id="KW-0479">Metal-binding</keyword>
<comment type="similarity">
    <text evidence="1 6">Belongs to the cytochrome P450 family.</text>
</comment>
<feature type="binding site" description="axial binding residue" evidence="5">
    <location>
        <position position="240"/>
    </location>
    <ligand>
        <name>heme</name>
        <dbReference type="ChEBI" id="CHEBI:30413"/>
    </ligand>
    <ligandPart>
        <name>Fe</name>
        <dbReference type="ChEBI" id="CHEBI:18248"/>
    </ligandPart>
</feature>
<evidence type="ECO:0000313" key="8">
    <source>
        <dbReference type="Proteomes" id="UP001054889"/>
    </source>
</evidence>
<evidence type="ECO:0000313" key="7">
    <source>
        <dbReference type="EMBL" id="GJN25316.1"/>
    </source>
</evidence>
<dbReference type="InterPro" id="IPR036396">
    <property type="entry name" value="Cyt_P450_sf"/>
</dbReference>
<keyword evidence="6" id="KW-0560">Oxidoreductase</keyword>
<name>A0AAV5ERW0_ELECO</name>
<proteinExistence type="inferred from homology"/>
<comment type="caution">
    <text evidence="7">The sequence shown here is derived from an EMBL/GenBank/DDBJ whole genome shotgun (WGS) entry which is preliminary data.</text>
</comment>
<accession>A0AAV5ERW0</accession>
<gene>
    <name evidence="7" type="primary">gb13130</name>
    <name evidence="7" type="ORF">PR202_gb13130</name>
</gene>
<comment type="cofactor">
    <cofactor evidence="5">
        <name>heme</name>
        <dbReference type="ChEBI" id="CHEBI:30413"/>
    </cofactor>
</comment>
<dbReference type="AlphaFoldDB" id="A0AAV5ERW0"/>
<sequence length="296" mass="34194">MFGEVLTLLHQLIDNSLRLTTVLFPYAPTLANRRRDKAHARLSELFTEIVRSRKSTTNQIEEDVLQNLIDARHRDGRHTTEGEVTGLILSLIFAGKHTSSTTSTWTGARLLNNPTWLAAAMKEQERIIEKYGENNINYNILQEMDVLHRCIKETLRMHPPAPSFLRTVHKNFTVRTREGHEYEIPRGHMVASPVLFNSNLPYIYKDPEVFDPDRFGPGREEDKVGGKYSYTAFSGGKHACVGENYAYMQIKVIWSHLLRNFELELVSPFPKTSWKKLVLEPDGKVMVRYKRRRLCP</sequence>
<dbReference type="InterPro" id="IPR001128">
    <property type="entry name" value="Cyt_P450"/>
</dbReference>
<reference evidence="7" key="2">
    <citation type="submission" date="2021-12" db="EMBL/GenBank/DDBJ databases">
        <title>Resequencing data analysis of finger millet.</title>
        <authorList>
            <person name="Hatakeyama M."/>
            <person name="Aluri S."/>
            <person name="Balachadran M.T."/>
            <person name="Sivarajan S.R."/>
            <person name="Poveda L."/>
            <person name="Shimizu-Inatsugi R."/>
            <person name="Schlapbach R."/>
            <person name="Sreeman S.M."/>
            <person name="Shimizu K.K."/>
        </authorList>
    </citation>
    <scope>NUCLEOTIDE SEQUENCE</scope>
</reference>
<evidence type="ECO:0000256" key="5">
    <source>
        <dbReference type="PIRSR" id="PIRSR602403-1"/>
    </source>
</evidence>
<dbReference type="Proteomes" id="UP001054889">
    <property type="component" value="Unassembled WGS sequence"/>
</dbReference>
<dbReference type="PANTHER" id="PTHR24304">
    <property type="entry name" value="CYTOCHROME P450 FAMILY 7"/>
    <property type="match status" value="1"/>
</dbReference>
<protein>
    <submittedName>
        <fullName evidence="7">Uncharacterized protein</fullName>
    </submittedName>
</protein>
<evidence type="ECO:0000256" key="6">
    <source>
        <dbReference type="RuleBase" id="RU000461"/>
    </source>
</evidence>
<dbReference type="PRINTS" id="PR00385">
    <property type="entry name" value="P450"/>
</dbReference>
<reference evidence="7" key="1">
    <citation type="journal article" date="2018" name="DNA Res.">
        <title>Multiple hybrid de novo genome assembly of finger millet, an orphan allotetraploid crop.</title>
        <authorList>
            <person name="Hatakeyama M."/>
            <person name="Aluri S."/>
            <person name="Balachadran M.T."/>
            <person name="Sivarajan S.R."/>
            <person name="Patrignani A."/>
            <person name="Gruter S."/>
            <person name="Poveda L."/>
            <person name="Shimizu-Inatsugi R."/>
            <person name="Baeten J."/>
            <person name="Francoijs K.J."/>
            <person name="Nataraja K.N."/>
            <person name="Reddy Y.A.N."/>
            <person name="Phadnis S."/>
            <person name="Ravikumar R.L."/>
            <person name="Schlapbach R."/>
            <person name="Sreeman S.M."/>
            <person name="Shimizu K.K."/>
        </authorList>
    </citation>
    <scope>NUCLEOTIDE SEQUENCE</scope>
</reference>
<evidence type="ECO:0000256" key="4">
    <source>
        <dbReference type="ARBA" id="ARBA00023004"/>
    </source>
</evidence>
<dbReference type="EMBL" id="BQKI01000078">
    <property type="protein sequence ID" value="GJN25316.1"/>
    <property type="molecule type" value="Genomic_DNA"/>
</dbReference>
<organism evidence="7 8">
    <name type="scientific">Eleusine coracana subsp. coracana</name>
    <dbReference type="NCBI Taxonomy" id="191504"/>
    <lineage>
        <taxon>Eukaryota</taxon>
        <taxon>Viridiplantae</taxon>
        <taxon>Streptophyta</taxon>
        <taxon>Embryophyta</taxon>
        <taxon>Tracheophyta</taxon>
        <taxon>Spermatophyta</taxon>
        <taxon>Magnoliopsida</taxon>
        <taxon>Liliopsida</taxon>
        <taxon>Poales</taxon>
        <taxon>Poaceae</taxon>
        <taxon>PACMAD clade</taxon>
        <taxon>Chloridoideae</taxon>
        <taxon>Cynodonteae</taxon>
        <taxon>Eleusininae</taxon>
        <taxon>Eleusine</taxon>
    </lineage>
</organism>
<dbReference type="GO" id="GO:0020037">
    <property type="term" value="F:heme binding"/>
    <property type="evidence" value="ECO:0007669"/>
    <property type="project" value="InterPro"/>
</dbReference>